<organism evidence="5 6">
    <name type="scientific">Flavobacterium arcticum</name>
    <dbReference type="NCBI Taxonomy" id="1784713"/>
    <lineage>
        <taxon>Bacteria</taxon>
        <taxon>Pseudomonadati</taxon>
        <taxon>Bacteroidota</taxon>
        <taxon>Flavobacteriia</taxon>
        <taxon>Flavobacteriales</taxon>
        <taxon>Flavobacteriaceae</taxon>
        <taxon>Flavobacterium</taxon>
    </lineage>
</organism>
<evidence type="ECO:0000256" key="2">
    <source>
        <dbReference type="ARBA" id="ARBA00022803"/>
    </source>
</evidence>
<dbReference type="InterPro" id="IPR011990">
    <property type="entry name" value="TPR-like_helical_dom_sf"/>
</dbReference>
<dbReference type="Proteomes" id="UP000253951">
    <property type="component" value="Chromosome"/>
</dbReference>
<evidence type="ECO:0000313" key="6">
    <source>
        <dbReference type="Proteomes" id="UP000253951"/>
    </source>
</evidence>
<accession>A0A345HAW3</accession>
<feature type="chain" id="PRO_5016674394" evidence="4">
    <location>
        <begin position="23"/>
        <end position="321"/>
    </location>
</feature>
<keyword evidence="2 3" id="KW-0802">TPR repeat</keyword>
<sequence>MKSNRFSILTLLLLVFPLIAIAQDDDSIKTIGDKACECTKEISTDQVRDSIVKKINDCISSQILLDQMTSQFGTPEEIREEVSKLTDNDTVAEIGKNKGKNIVITMDKDFDEIQQYMFENCYAVKVLMSSNNAESKHSMSKNKKALQFYEEGEAHLVREEYDMAIVSFNKAVKKDPKFAFAWDNLGISYRKRGNYKEAIKCYEKSLEVDPTGKMPLQNLGVAYEYLKEYQKSAEVYDRYIIQYPNDPEGYYGAARMYYFAGDYAKGVDKAFKAYLMYKELQSPYISDAQQVISAMYNELKEKGKLDIFLEAAKNNNIEINE</sequence>
<dbReference type="OrthoDB" id="9811837at2"/>
<dbReference type="Pfam" id="PF00515">
    <property type="entry name" value="TPR_1"/>
    <property type="match status" value="1"/>
</dbReference>
<reference evidence="5 6" key="1">
    <citation type="submission" date="2018-07" db="EMBL/GenBank/DDBJ databases">
        <title>Complete genome sequence of Flavobacterium arcticum type strain SM1502T.</title>
        <authorList>
            <person name="Li Y."/>
            <person name="Li D.-D."/>
        </authorList>
    </citation>
    <scope>NUCLEOTIDE SEQUENCE [LARGE SCALE GENOMIC DNA]</scope>
    <source>
        <strain evidence="5 6">SM1502</strain>
    </source>
</reference>
<dbReference type="AlphaFoldDB" id="A0A345HAW3"/>
<name>A0A345HAW3_9FLAO</name>
<protein>
    <submittedName>
        <fullName evidence="5">Tetratricopeptide repeat protein</fullName>
    </submittedName>
</protein>
<dbReference type="EMBL" id="CP031188">
    <property type="protein sequence ID" value="AXG73723.1"/>
    <property type="molecule type" value="Genomic_DNA"/>
</dbReference>
<evidence type="ECO:0000313" key="5">
    <source>
        <dbReference type="EMBL" id="AXG73723.1"/>
    </source>
</evidence>
<dbReference type="SUPFAM" id="SSF48452">
    <property type="entry name" value="TPR-like"/>
    <property type="match status" value="1"/>
</dbReference>
<keyword evidence="4" id="KW-0732">Signal</keyword>
<gene>
    <name evidence="5" type="ORF">DVK85_05540</name>
</gene>
<evidence type="ECO:0000256" key="3">
    <source>
        <dbReference type="PROSITE-ProRule" id="PRU00339"/>
    </source>
</evidence>
<evidence type="ECO:0000256" key="1">
    <source>
        <dbReference type="ARBA" id="ARBA00022737"/>
    </source>
</evidence>
<feature type="repeat" description="TPR" evidence="3">
    <location>
        <begin position="179"/>
        <end position="212"/>
    </location>
</feature>
<dbReference type="PANTHER" id="PTHR44943:SF8">
    <property type="entry name" value="TPR REPEAT-CONTAINING PROTEIN MJ0263"/>
    <property type="match status" value="1"/>
</dbReference>
<dbReference type="Gene3D" id="1.25.40.10">
    <property type="entry name" value="Tetratricopeptide repeat domain"/>
    <property type="match status" value="1"/>
</dbReference>
<proteinExistence type="predicted"/>
<dbReference type="PROSITE" id="PS50293">
    <property type="entry name" value="TPR_REGION"/>
    <property type="match status" value="1"/>
</dbReference>
<feature type="repeat" description="TPR" evidence="3">
    <location>
        <begin position="145"/>
        <end position="178"/>
    </location>
</feature>
<dbReference type="SMART" id="SM00028">
    <property type="entry name" value="TPR"/>
    <property type="match status" value="4"/>
</dbReference>
<keyword evidence="6" id="KW-1185">Reference proteome</keyword>
<keyword evidence="1" id="KW-0677">Repeat</keyword>
<dbReference type="RefSeq" id="WP_114677482.1">
    <property type="nucleotide sequence ID" value="NZ_CP031188.1"/>
</dbReference>
<dbReference type="KEGG" id="fat:DVK85_05540"/>
<dbReference type="PROSITE" id="PS50005">
    <property type="entry name" value="TPR"/>
    <property type="match status" value="2"/>
</dbReference>
<dbReference type="Pfam" id="PF13432">
    <property type="entry name" value="TPR_16"/>
    <property type="match status" value="1"/>
</dbReference>
<evidence type="ECO:0000256" key="4">
    <source>
        <dbReference type="SAM" id="SignalP"/>
    </source>
</evidence>
<dbReference type="PANTHER" id="PTHR44943">
    <property type="entry name" value="CELLULOSE SYNTHASE OPERON PROTEIN C"/>
    <property type="match status" value="1"/>
</dbReference>
<dbReference type="InterPro" id="IPR019734">
    <property type="entry name" value="TPR_rpt"/>
</dbReference>
<feature type="signal peptide" evidence="4">
    <location>
        <begin position="1"/>
        <end position="22"/>
    </location>
</feature>
<dbReference type="InterPro" id="IPR051685">
    <property type="entry name" value="Ycf3/AcsC/BcsC/TPR_MFPF"/>
</dbReference>